<comment type="subcellular location">
    <subcellularLocation>
        <location evidence="1">Cell outer membrane</location>
    </subcellularLocation>
</comment>
<dbReference type="PANTHER" id="PTHR30329">
    <property type="entry name" value="STATOR ELEMENT OF FLAGELLAR MOTOR COMPLEX"/>
    <property type="match status" value="1"/>
</dbReference>
<dbReference type="InterPro" id="IPR036737">
    <property type="entry name" value="OmpA-like_sf"/>
</dbReference>
<dbReference type="SUPFAM" id="SSF82171">
    <property type="entry name" value="DPP6 N-terminal domain-like"/>
    <property type="match status" value="1"/>
</dbReference>
<dbReference type="Gene3D" id="3.30.1330.60">
    <property type="entry name" value="OmpA-like domain"/>
    <property type="match status" value="1"/>
</dbReference>
<evidence type="ECO:0000256" key="4">
    <source>
        <dbReference type="PROSITE-ProRule" id="PRU00473"/>
    </source>
</evidence>
<dbReference type="CDD" id="cd07185">
    <property type="entry name" value="OmpA_C-like"/>
    <property type="match status" value="1"/>
</dbReference>
<dbReference type="PRINTS" id="PR01021">
    <property type="entry name" value="OMPADOMAIN"/>
</dbReference>
<accession>A0AAP2DRK9</accession>
<dbReference type="RefSeq" id="WP_254169950.1">
    <property type="nucleotide sequence ID" value="NZ_JAHESF010000062.1"/>
</dbReference>
<evidence type="ECO:0000256" key="6">
    <source>
        <dbReference type="SAM" id="SignalP"/>
    </source>
</evidence>
<evidence type="ECO:0000259" key="7">
    <source>
        <dbReference type="PROSITE" id="PS51123"/>
    </source>
</evidence>
<keyword evidence="9" id="KW-1185">Reference proteome</keyword>
<evidence type="ECO:0000256" key="2">
    <source>
        <dbReference type="ARBA" id="ARBA00023136"/>
    </source>
</evidence>
<dbReference type="Pfam" id="PF00691">
    <property type="entry name" value="OmpA"/>
    <property type="match status" value="1"/>
</dbReference>
<proteinExistence type="predicted"/>
<dbReference type="PANTHER" id="PTHR30329:SF21">
    <property type="entry name" value="LIPOPROTEIN YIAD-RELATED"/>
    <property type="match status" value="1"/>
</dbReference>
<evidence type="ECO:0000256" key="3">
    <source>
        <dbReference type="ARBA" id="ARBA00023237"/>
    </source>
</evidence>
<gene>
    <name evidence="8" type="ORF">KK083_30520</name>
</gene>
<dbReference type="GO" id="GO:0009279">
    <property type="term" value="C:cell outer membrane"/>
    <property type="evidence" value="ECO:0007669"/>
    <property type="project" value="UniProtKB-SubCell"/>
</dbReference>
<feature type="chain" id="PRO_5042840893" evidence="6">
    <location>
        <begin position="18"/>
        <end position="689"/>
    </location>
</feature>
<comment type="caution">
    <text evidence="8">The sequence shown here is derived from an EMBL/GenBank/DDBJ whole genome shotgun (WGS) entry which is preliminary data.</text>
</comment>
<dbReference type="AlphaFoldDB" id="A0AAP2DRK9"/>
<name>A0AAP2DRK9_9BACT</name>
<organism evidence="8 9">
    <name type="scientific">Chryseosolibacter histidini</name>
    <dbReference type="NCBI Taxonomy" id="2782349"/>
    <lineage>
        <taxon>Bacteria</taxon>
        <taxon>Pseudomonadati</taxon>
        <taxon>Bacteroidota</taxon>
        <taxon>Cytophagia</taxon>
        <taxon>Cytophagales</taxon>
        <taxon>Chryseotaleaceae</taxon>
        <taxon>Chryseosolibacter</taxon>
    </lineage>
</organism>
<dbReference type="PROSITE" id="PS51123">
    <property type="entry name" value="OMPA_2"/>
    <property type="match status" value="1"/>
</dbReference>
<feature type="region of interest" description="Disordered" evidence="5">
    <location>
        <begin position="657"/>
        <end position="677"/>
    </location>
</feature>
<reference evidence="8 9" key="1">
    <citation type="submission" date="2021-05" db="EMBL/GenBank/DDBJ databases">
        <title>A Polyphasic approach of four new species of the genus Ohtaekwangia: Ohtaekwangia histidinii sp. nov., Ohtaekwangia cretensis sp. nov., Ohtaekwangia indiensis sp. nov., Ohtaekwangia reichenbachii sp. nov. from diverse environment.</title>
        <authorList>
            <person name="Octaviana S."/>
        </authorList>
    </citation>
    <scope>NUCLEOTIDE SEQUENCE [LARGE SCALE GENOMIC DNA]</scope>
    <source>
        <strain evidence="8 9">PWU4</strain>
    </source>
</reference>
<dbReference type="Pfam" id="PF07676">
    <property type="entry name" value="PD40"/>
    <property type="match status" value="2"/>
</dbReference>
<feature type="signal peptide" evidence="6">
    <location>
        <begin position="1"/>
        <end position="17"/>
    </location>
</feature>
<evidence type="ECO:0000256" key="1">
    <source>
        <dbReference type="ARBA" id="ARBA00004442"/>
    </source>
</evidence>
<evidence type="ECO:0000256" key="5">
    <source>
        <dbReference type="SAM" id="MobiDB-lite"/>
    </source>
</evidence>
<evidence type="ECO:0000313" key="8">
    <source>
        <dbReference type="EMBL" id="MBT1701266.1"/>
    </source>
</evidence>
<keyword evidence="3" id="KW-0998">Cell outer membrane</keyword>
<protein>
    <submittedName>
        <fullName evidence="8">OmpA family protein</fullName>
    </submittedName>
</protein>
<dbReference type="Gene3D" id="2.60.120.560">
    <property type="entry name" value="Exo-inulinase, domain 1"/>
    <property type="match status" value="1"/>
</dbReference>
<keyword evidence="6" id="KW-0732">Signal</keyword>
<dbReference type="Gene3D" id="2.120.10.30">
    <property type="entry name" value="TolB, C-terminal domain"/>
    <property type="match status" value="1"/>
</dbReference>
<sequence length="689" mass="77497">MTRLTLIFLLFTTVVRAQLPVIVHESFDVNTYGWLEHETATHKVMFQNGKYFMEAPSNGWMSCVAPYVDDKKDFSFEATFTQVDGENDNGYGFVWGHDGKNYMNTFTITANGFFRILCPEPSLGINDNWREADNVRPMGQPNKLKVEQRKNMLYFYLNGKQVATTKSFPWHGKYLGFVAYTKMKLEIDDFILSHDIDIILPIRVEPPGNKENLGPNVNSKYDEVSPKISADGKTLYFGRKFSPENVGGAHDKEDIWESRTTDGRTWSKSLNLGAPVNTPATNNLIAASTDNNTLLFHVNEGFAFMHRTATGWSALEDQGIRFKNESPYLEGCLSPDGKAIVFVAKFKANAFYRSGNPERDIYVCLKQADGTWSPPIHTGKVLNSPGDEYSPFLSADGRTLYFASNGRPGYGDADIYMSKRMTDDWKQWSEPVNLGLGINTAGFDAYYTLPASGDFGYMVSNTNTIGLADIIRFRLPQTVRPDPVVLVSGRVLNAKTQKPLAAMIKFDDLNTGREVGEARVNPRTGEYKIALPAGKNYGYHAAAAGYLSVSENLELIDLQEYNELKKDLLLVPIEIGESIQLKNVFFVQSKWELRPESYPELDRLVKIMKDNPTIEIELSGHTDNRGVPSANLELSERRVEAVRQYLINKGVPPRRMTGRGYGGAKPIAPSTTEENRQMNRRVEFKIVKK</sequence>
<keyword evidence="2 4" id="KW-0472">Membrane</keyword>
<dbReference type="InterPro" id="IPR050330">
    <property type="entry name" value="Bact_OuterMem_StrucFunc"/>
</dbReference>
<dbReference type="InterPro" id="IPR011042">
    <property type="entry name" value="6-blade_b-propeller_TolB-like"/>
</dbReference>
<dbReference type="InterPro" id="IPR011659">
    <property type="entry name" value="WD40"/>
</dbReference>
<dbReference type="SUPFAM" id="SSF103088">
    <property type="entry name" value="OmpA-like"/>
    <property type="match status" value="1"/>
</dbReference>
<dbReference type="InterPro" id="IPR006665">
    <property type="entry name" value="OmpA-like"/>
</dbReference>
<feature type="domain" description="OmpA-like" evidence="7">
    <location>
        <begin position="575"/>
        <end position="689"/>
    </location>
</feature>
<evidence type="ECO:0000313" key="9">
    <source>
        <dbReference type="Proteomes" id="UP001319200"/>
    </source>
</evidence>
<dbReference type="InterPro" id="IPR006664">
    <property type="entry name" value="OMP_bac"/>
</dbReference>
<dbReference type="EMBL" id="JAHESF010000062">
    <property type="protein sequence ID" value="MBT1701266.1"/>
    <property type="molecule type" value="Genomic_DNA"/>
</dbReference>
<dbReference type="Proteomes" id="UP001319200">
    <property type="component" value="Unassembled WGS sequence"/>
</dbReference>